<dbReference type="EMBL" id="AGNL01046830">
    <property type="protein sequence ID" value="EJK47574.1"/>
    <property type="molecule type" value="Genomic_DNA"/>
</dbReference>
<accession>K0R6K8</accession>
<feature type="region of interest" description="Disordered" evidence="1">
    <location>
        <begin position="434"/>
        <end position="459"/>
    </location>
</feature>
<keyword evidence="3" id="KW-1185">Reference proteome</keyword>
<dbReference type="AlphaFoldDB" id="K0R6K8"/>
<evidence type="ECO:0000256" key="1">
    <source>
        <dbReference type="SAM" id="MobiDB-lite"/>
    </source>
</evidence>
<feature type="non-terminal residue" evidence="2">
    <location>
        <position position="1"/>
    </location>
</feature>
<evidence type="ECO:0000313" key="2">
    <source>
        <dbReference type="EMBL" id="EJK47574.1"/>
    </source>
</evidence>
<comment type="caution">
    <text evidence="2">The sequence shown here is derived from an EMBL/GenBank/DDBJ whole genome shotgun (WGS) entry which is preliminary data.</text>
</comment>
<evidence type="ECO:0000313" key="3">
    <source>
        <dbReference type="Proteomes" id="UP000266841"/>
    </source>
</evidence>
<gene>
    <name evidence="2" type="ORF">THAOC_33696</name>
</gene>
<reference evidence="2 3" key="1">
    <citation type="journal article" date="2012" name="Genome Biol.">
        <title>Genome and low-iron response of an oceanic diatom adapted to chronic iron limitation.</title>
        <authorList>
            <person name="Lommer M."/>
            <person name="Specht M."/>
            <person name="Roy A.S."/>
            <person name="Kraemer L."/>
            <person name="Andreson R."/>
            <person name="Gutowska M.A."/>
            <person name="Wolf J."/>
            <person name="Bergner S.V."/>
            <person name="Schilhabel M.B."/>
            <person name="Klostermeier U.C."/>
            <person name="Beiko R.G."/>
            <person name="Rosenstiel P."/>
            <person name="Hippler M."/>
            <person name="Laroche J."/>
        </authorList>
    </citation>
    <scope>NUCLEOTIDE SEQUENCE [LARGE SCALE GENOMIC DNA]</scope>
    <source>
        <strain evidence="2 3">CCMP1005</strain>
    </source>
</reference>
<organism evidence="2 3">
    <name type="scientific">Thalassiosira oceanica</name>
    <name type="common">Marine diatom</name>
    <dbReference type="NCBI Taxonomy" id="159749"/>
    <lineage>
        <taxon>Eukaryota</taxon>
        <taxon>Sar</taxon>
        <taxon>Stramenopiles</taxon>
        <taxon>Ochrophyta</taxon>
        <taxon>Bacillariophyta</taxon>
        <taxon>Coscinodiscophyceae</taxon>
        <taxon>Thalassiosirophycidae</taxon>
        <taxon>Thalassiosirales</taxon>
        <taxon>Thalassiosiraceae</taxon>
        <taxon>Thalassiosira</taxon>
    </lineage>
</organism>
<protein>
    <submittedName>
        <fullName evidence="2">Uncharacterized protein</fullName>
    </submittedName>
</protein>
<name>K0R6K8_THAOC</name>
<dbReference type="Proteomes" id="UP000266841">
    <property type="component" value="Unassembled WGS sequence"/>
</dbReference>
<sequence>LDLPTSHNGLTRPWNAKNMANCIPGLAVKPVQTHLAIGETCYLDSFDLSCLLMTAIVWRRSRHACIKLKECIGNRPKVGDSSFSSEFEKYVVEFAISDAKNQTQCSNARVKMGYYADYDDDVVICNYFEEVLCSGHFHAMDAVVNASGREEPGNHKIKYHEPVIPTAPKLTYNKLTKKPVLADPTWDRQATIDAIEDSITALDYTEKIETSVMNFALGSLKDTCDAMPTTIGLGVFPDPLKIACEALHETLRFAKSTMENILALTKNALNLALSAENKDKPSYEVLVHKNLINTAKYVQYAFGEVNHNTWQVAEESRDSLKHYLDQIYRNTGEYTLCVVQKKTCELRNILAEIDTEPLTKHACATDCPVKSLNAEVSQSQVALDIIDSTTSATTPKQQTLKSPKSILQHILDVEESLGGKVDLIMNELGIDVDATRSNNPAGPSPPSPRPSWETSQVEQVCKTSKVEQECKEY</sequence>
<proteinExistence type="predicted"/>